<dbReference type="PANTHER" id="PTHR42731">
    <property type="entry name" value="SLL1084 PROTEIN"/>
    <property type="match status" value="1"/>
</dbReference>
<dbReference type="InterPro" id="IPR007197">
    <property type="entry name" value="rSAM"/>
</dbReference>
<comment type="caution">
    <text evidence="2">The sequence shown here is derived from an EMBL/GenBank/DDBJ whole genome shotgun (WGS) entry which is preliminary data.</text>
</comment>
<gene>
    <name evidence="2" type="ORF">S03H2_37079</name>
</gene>
<reference evidence="2" key="1">
    <citation type="journal article" date="2014" name="Front. Microbiol.">
        <title>High frequency of phylogenetically diverse reductive dehalogenase-homologous genes in deep subseafloor sedimentary metagenomes.</title>
        <authorList>
            <person name="Kawai M."/>
            <person name="Futagami T."/>
            <person name="Toyoda A."/>
            <person name="Takaki Y."/>
            <person name="Nishi S."/>
            <person name="Hori S."/>
            <person name="Arai W."/>
            <person name="Tsubouchi T."/>
            <person name="Morono Y."/>
            <person name="Uchiyama I."/>
            <person name="Ito T."/>
            <person name="Fujiyama A."/>
            <person name="Inagaki F."/>
            <person name="Takami H."/>
        </authorList>
    </citation>
    <scope>NUCLEOTIDE SEQUENCE</scope>
    <source>
        <strain evidence="2">Expedition CK06-06</strain>
    </source>
</reference>
<dbReference type="InterPro" id="IPR023404">
    <property type="entry name" value="rSAM_horseshoe"/>
</dbReference>
<dbReference type="InterPro" id="IPR058240">
    <property type="entry name" value="rSAM_sf"/>
</dbReference>
<dbReference type="GO" id="GO:0051536">
    <property type="term" value="F:iron-sulfur cluster binding"/>
    <property type="evidence" value="ECO:0007669"/>
    <property type="project" value="InterPro"/>
</dbReference>
<dbReference type="SMART" id="SM00729">
    <property type="entry name" value="Elp3"/>
    <property type="match status" value="1"/>
</dbReference>
<evidence type="ECO:0000313" key="2">
    <source>
        <dbReference type="EMBL" id="GAH47587.1"/>
    </source>
</evidence>
<dbReference type="PROSITE" id="PS51918">
    <property type="entry name" value="RADICAL_SAM"/>
    <property type="match status" value="1"/>
</dbReference>
<dbReference type="EMBL" id="BARU01022791">
    <property type="protein sequence ID" value="GAH47587.1"/>
    <property type="molecule type" value="Genomic_DNA"/>
</dbReference>
<evidence type="ECO:0000259" key="1">
    <source>
        <dbReference type="PROSITE" id="PS51918"/>
    </source>
</evidence>
<dbReference type="SFLD" id="SFLDS00029">
    <property type="entry name" value="Radical_SAM"/>
    <property type="match status" value="1"/>
</dbReference>
<proteinExistence type="predicted"/>
<accession>X1FRI8</accession>
<feature type="domain" description="Radical SAM core" evidence="1">
    <location>
        <begin position="20"/>
        <end position="251"/>
    </location>
</feature>
<dbReference type="SUPFAM" id="SSF102114">
    <property type="entry name" value="Radical SAM enzymes"/>
    <property type="match status" value="1"/>
</dbReference>
<dbReference type="GO" id="GO:0003824">
    <property type="term" value="F:catalytic activity"/>
    <property type="evidence" value="ECO:0007669"/>
    <property type="project" value="InterPro"/>
</dbReference>
<dbReference type="PANTHER" id="PTHR42731:SF1">
    <property type="entry name" value="RADICAL SAM DOMAIN PROTEIN"/>
    <property type="match status" value="1"/>
</dbReference>
<feature type="non-terminal residue" evidence="2">
    <location>
        <position position="1"/>
    </location>
</feature>
<dbReference type="CDD" id="cd01335">
    <property type="entry name" value="Radical_SAM"/>
    <property type="match status" value="1"/>
</dbReference>
<name>X1FRI8_9ZZZZ</name>
<dbReference type="Gene3D" id="3.80.30.20">
    <property type="entry name" value="tm_1862 like domain"/>
    <property type="match status" value="1"/>
</dbReference>
<sequence length="279" mass="32375">TVAELSEETLPSPPILPICEITHDRLAVEIMRGCTWGCRFCQAGYVNRPLRIRPEQDIIKAVEKGIRQTGWEEISLLSFTILDYPNLLNLIRRLNEILKKRMINISLPAMRGELFSEELAILLKEIKKTGLTFAPETASEQLRCRLNKKFSNERLISSIHTAYKFGWKQVKLYFMIGLPFEKDDDIAEIDILISQILEAYPKGHIKLSVNPFIPKPHTPFETVEFAPIEELNEKISRIRRMKRRRVEIKYQSPEVSFIEAFLSRADDKSFPVIEAVYKQ</sequence>
<dbReference type="InterPro" id="IPR006638">
    <property type="entry name" value="Elp3/MiaA/NifB-like_rSAM"/>
</dbReference>
<protein>
    <recommendedName>
        <fullName evidence="1">Radical SAM core domain-containing protein</fullName>
    </recommendedName>
</protein>
<dbReference type="AlphaFoldDB" id="X1FRI8"/>
<organism evidence="2">
    <name type="scientific">marine sediment metagenome</name>
    <dbReference type="NCBI Taxonomy" id="412755"/>
    <lineage>
        <taxon>unclassified sequences</taxon>
        <taxon>metagenomes</taxon>
        <taxon>ecological metagenomes</taxon>
    </lineage>
</organism>
<dbReference type="SFLD" id="SFLDG01082">
    <property type="entry name" value="B12-binding_domain_containing"/>
    <property type="match status" value="1"/>
</dbReference>
<feature type="non-terminal residue" evidence="2">
    <location>
        <position position="279"/>
    </location>
</feature>
<dbReference type="Pfam" id="PF04055">
    <property type="entry name" value="Radical_SAM"/>
    <property type="match status" value="1"/>
</dbReference>